<reference evidence="1 2" key="1">
    <citation type="submission" date="2019-03" db="EMBL/GenBank/DDBJ databases">
        <title>Genomics of glacier-inhabiting Cryobacterium strains.</title>
        <authorList>
            <person name="Liu Q."/>
            <person name="Xin Y.-H."/>
        </authorList>
    </citation>
    <scope>NUCLEOTIDE SEQUENCE [LARGE SCALE GENOMIC DNA]</scope>
    <source>
        <strain evidence="1 2">RHLT2-21</strain>
    </source>
</reference>
<sequence length="479" mass="52704">MRISNAAVRLVGDLVARSAQRSHDREMDCLRSLRRELTTSYPEVRVDALFRILNASRLSEFPEGFLLDAPAADTSPLGARSLLSNAADGVLARQVDWHPLFSSQYYDGANPDVASAGVSPWLHYHVHGRAEGRSPHPLIDSSYLAMSISGVSRGEVIDEYLMSPKLWVFDTSPYVDCQKFVLYGNWDGQSNPLLQIVQSHLTSRWVSRRLMIVDASSDSEARSRMLASTLLLSTNEPRSRLSSIRYWKTKEAEDPTFGDQTEYTVVPGFFLGAHDHEIRSTASVTMSPDSSVIRLPSEFASIAAGSRSTADSLVWLTGPMSNAELRVVAMNRCGHLVLAPHSAEQAIALKAIVSELPNVRVLEYGVQTRVVSGELSFEGESRPEIHVAEWDWSSDTDLWQVAIVIPQAHGQVNDARFRRALEAGAALCILGPQGLAAWLPVIQSRTLVVVEPTLVELVEGFVDPGVLRLLPGREGIGPW</sequence>
<evidence type="ECO:0000313" key="2">
    <source>
        <dbReference type="Proteomes" id="UP000297643"/>
    </source>
</evidence>
<dbReference type="EMBL" id="SOFM01000043">
    <property type="protein sequence ID" value="TFC01228.1"/>
    <property type="molecule type" value="Genomic_DNA"/>
</dbReference>
<protein>
    <submittedName>
        <fullName evidence="1">Uncharacterized protein</fullName>
    </submittedName>
</protein>
<evidence type="ECO:0000313" key="1">
    <source>
        <dbReference type="EMBL" id="TFC01228.1"/>
    </source>
</evidence>
<comment type="caution">
    <text evidence="1">The sequence shown here is derived from an EMBL/GenBank/DDBJ whole genome shotgun (WGS) entry which is preliminary data.</text>
</comment>
<dbReference type="Proteomes" id="UP000297643">
    <property type="component" value="Unassembled WGS sequence"/>
</dbReference>
<dbReference type="RefSeq" id="WP_134510392.1">
    <property type="nucleotide sequence ID" value="NZ_SOFM01000043.1"/>
</dbReference>
<name>A0A4R8W5X9_9MICO</name>
<keyword evidence="2" id="KW-1185">Reference proteome</keyword>
<dbReference type="AlphaFoldDB" id="A0A4R8W5X9"/>
<proteinExistence type="predicted"/>
<accession>A0A4R8W5X9</accession>
<gene>
    <name evidence="1" type="ORF">E3O32_13790</name>
</gene>
<organism evidence="1 2">
    <name type="scientific">Cryobacterium mannosilyticum</name>
    <dbReference type="NCBI Taxonomy" id="1259190"/>
    <lineage>
        <taxon>Bacteria</taxon>
        <taxon>Bacillati</taxon>
        <taxon>Actinomycetota</taxon>
        <taxon>Actinomycetes</taxon>
        <taxon>Micrococcales</taxon>
        <taxon>Microbacteriaceae</taxon>
        <taxon>Cryobacterium</taxon>
    </lineage>
</organism>